<dbReference type="PANTHER" id="PTHR34819:SF5">
    <property type="entry name" value="CONSERVED REPEAT DOMAIN PROTEIN"/>
    <property type="match status" value="1"/>
</dbReference>
<feature type="domain" description="DUF7507" evidence="2">
    <location>
        <begin position="38"/>
        <end position="99"/>
    </location>
</feature>
<dbReference type="NCBIfam" id="TIGR01451">
    <property type="entry name" value="B_ant_repeat"/>
    <property type="match status" value="2"/>
</dbReference>
<proteinExistence type="predicted"/>
<dbReference type="Proteomes" id="UP000287233">
    <property type="component" value="Chromosome"/>
</dbReference>
<sequence length="856" mass="91144">MKIRQVLALGMAGALWWVGWGQTTEQSSILVTISPNRQVFGVGETVTCQFSVQNTGDLRIENLLLNDNYGASITLAKTILDPGETATGSRTYTLTLADLPGPFPVDVTAQGKDKYNRSVVANAYTHIPTAAVALAKEANPTQAEVGATITYTFTIRNTGSTSLVLDQISDDKLGTIPLQDAALAVGASQGVTRTHALPDDPSGRVVNTAVVYGTAQVAGDSAAVTASATATVRLMRPSIHLDKTADRPSARLGETITYRYTVTNDGTFALSGLALSDDKLGAITLGKTALDPDETTEGTATYTVTEADLPGPVANIAVVRGTYTGTSGPREIGAQDDASVRVVPPGMERITLEKTVAPDQAFPGETVEFTITVTNGDTARRTFRLSDPLLGIERELTLAGGQTWTESFTYTIPEGAPNPVINVVTLRPKNGTGELIAEVRVRVVYLGTNPGRPNPRQPWDVSFAQVKLFDTQVLDGAECRLRILDGNYQPVTEIPMSGTLYVEVEDPDQNEDPRLRELIFGAWNRDSSSADNTLSDPRSEHSYPIWPQSRTETTDDRLTPGARMLAAASISGVVPTAKIFLWNAQNGSWEMLSLRETAVGSGVFRSTTCIPVSGTGTLSSSPGDTIIAFYQDPSNHSDIAIATVKVAEGGAGGVPPTPGITVAFDRTTYYPGAPLMVTVTDPLYATLPEIRGAGILALIDAQGRTIKTWDVIATVAGETARFRVTWTLPSDVLLGTLRAVYTDPGDARRTGQAAAQVVAVGPDKVTGIAITPNPFSIQTTFSLISEPVAASAGRIRVSVYDLTGRRVGEILGTDTASVSWDGANLRNGAYIYVARVETTIPQARAWEFKGFVYIQR</sequence>
<evidence type="ECO:0000256" key="1">
    <source>
        <dbReference type="SAM" id="MobiDB-lite"/>
    </source>
</evidence>
<dbReference type="PANTHER" id="PTHR34819">
    <property type="entry name" value="LARGE CYSTEINE-RICH PERIPLASMIC PROTEIN OMCB"/>
    <property type="match status" value="1"/>
</dbReference>
<dbReference type="InterPro" id="IPR051172">
    <property type="entry name" value="Chlamydia_OmcB"/>
</dbReference>
<evidence type="ECO:0000259" key="2">
    <source>
        <dbReference type="Pfam" id="PF24346"/>
    </source>
</evidence>
<dbReference type="InterPro" id="IPR047589">
    <property type="entry name" value="DUF11_rpt"/>
</dbReference>
<feature type="region of interest" description="Disordered" evidence="1">
    <location>
        <begin position="527"/>
        <end position="556"/>
    </location>
</feature>
<dbReference type="KEGG" id="bih:BIP78_0430"/>
<evidence type="ECO:0000313" key="4">
    <source>
        <dbReference type="Proteomes" id="UP000287233"/>
    </source>
</evidence>
<dbReference type="AlphaFoldDB" id="A0A410FT46"/>
<protein>
    <recommendedName>
        <fullName evidence="2">DUF7507 domain-containing protein</fullName>
    </recommendedName>
</protein>
<evidence type="ECO:0000313" key="3">
    <source>
        <dbReference type="EMBL" id="QAA76196.1"/>
    </source>
</evidence>
<dbReference type="InterPro" id="IPR055354">
    <property type="entry name" value="DUF7507"/>
</dbReference>
<dbReference type="Pfam" id="PF24346">
    <property type="entry name" value="DUF7507"/>
    <property type="match status" value="3"/>
</dbReference>
<accession>A0A410FT46</accession>
<gene>
    <name evidence="3" type="ORF">BIP78_0430</name>
</gene>
<reference evidence="4" key="1">
    <citation type="submission" date="2018-12" db="EMBL/GenBank/DDBJ databases">
        <title>Complete genome sequence of an uncultured bacterium of the candidate phylum Bipolaricaulota.</title>
        <authorList>
            <person name="Kadnikov V.V."/>
            <person name="Mardanov A.V."/>
            <person name="Beletsky A.V."/>
            <person name="Frank Y.A."/>
            <person name="Karnachuk O.V."/>
            <person name="Ravin N.V."/>
        </authorList>
    </citation>
    <scope>NUCLEOTIDE SEQUENCE [LARGE SCALE GENOMIC DNA]</scope>
</reference>
<feature type="domain" description="DUF7507" evidence="2">
    <location>
        <begin position="130"/>
        <end position="216"/>
    </location>
</feature>
<feature type="domain" description="DUF7507" evidence="2">
    <location>
        <begin position="237"/>
        <end position="325"/>
    </location>
</feature>
<feature type="compositionally biased region" description="Polar residues" evidence="1">
    <location>
        <begin position="527"/>
        <end position="536"/>
    </location>
</feature>
<organism evidence="3 4">
    <name type="scientific">Bipolaricaulis sibiricus</name>
    <dbReference type="NCBI Taxonomy" id="2501609"/>
    <lineage>
        <taxon>Bacteria</taxon>
        <taxon>Candidatus Bipolaricaulota</taxon>
        <taxon>Candidatus Bipolaricaulia</taxon>
        <taxon>Candidatus Bipolaricaulales</taxon>
        <taxon>Candidatus Bipolaricaulaceae</taxon>
        <taxon>Candidatus Bipolaricaulis</taxon>
    </lineage>
</organism>
<name>A0A410FT46_BIPS1</name>
<dbReference type="EMBL" id="CP034928">
    <property type="protein sequence ID" value="QAA76196.1"/>
    <property type="molecule type" value="Genomic_DNA"/>
</dbReference>